<protein>
    <recommendedName>
        <fullName evidence="2">Solute-binding protein family 3/N-terminal domain-containing protein</fullName>
    </recommendedName>
</protein>
<comment type="caution">
    <text evidence="3">The sequence shown here is derived from an EMBL/GenBank/DDBJ whole genome shotgun (WGS) entry which is preliminary data.</text>
</comment>
<sequence>MPNKFVLSFLLLLVAISNQLHAQQDSITVVSEEWPPYNYTNEQGEFTGISTEIVKAVLAEAKLNYHIEVYPWSRAFSMARDNKNTLLYTVYRVGDRLDKFQWICPLIKNEGFAVYALSNRNDVAFSNLGEAKKYRIGTLRSGGGYDVLKHAGFIVGENLDIATDEYANIRKLFKQRVDLILQEVEPLKLRLKELGFAESAVKKVFSIVPEGGQVGCMAFSNDTPKTMVERVKKALQKVLSQRTVVTH</sequence>
<dbReference type="EMBL" id="BNCK01000003">
    <property type="protein sequence ID" value="GHF89587.1"/>
    <property type="molecule type" value="Genomic_DNA"/>
</dbReference>
<dbReference type="SUPFAM" id="SSF53850">
    <property type="entry name" value="Periplasmic binding protein-like II"/>
    <property type="match status" value="1"/>
</dbReference>
<proteinExistence type="predicted"/>
<dbReference type="PANTHER" id="PTHR38834">
    <property type="entry name" value="PERIPLASMIC SUBSTRATE BINDING PROTEIN FAMILY 3"/>
    <property type="match status" value="1"/>
</dbReference>
<dbReference type="Proteomes" id="UP000623842">
    <property type="component" value="Unassembled WGS sequence"/>
</dbReference>
<evidence type="ECO:0000313" key="3">
    <source>
        <dbReference type="EMBL" id="GHF89587.1"/>
    </source>
</evidence>
<evidence type="ECO:0000256" key="1">
    <source>
        <dbReference type="SAM" id="SignalP"/>
    </source>
</evidence>
<reference evidence="3" key="2">
    <citation type="submission" date="2020-09" db="EMBL/GenBank/DDBJ databases">
        <authorList>
            <person name="Sun Q."/>
            <person name="Kim S."/>
        </authorList>
    </citation>
    <scope>NUCLEOTIDE SEQUENCE</scope>
    <source>
        <strain evidence="3">KCTC 42731</strain>
    </source>
</reference>
<evidence type="ECO:0000313" key="4">
    <source>
        <dbReference type="Proteomes" id="UP000623842"/>
    </source>
</evidence>
<dbReference type="InterPro" id="IPR001638">
    <property type="entry name" value="Solute-binding_3/MltF_N"/>
</dbReference>
<dbReference type="PANTHER" id="PTHR38834:SF3">
    <property type="entry name" value="SOLUTE-BINDING PROTEIN FAMILY 3_N-TERMINAL DOMAIN-CONTAINING PROTEIN"/>
    <property type="match status" value="1"/>
</dbReference>
<gene>
    <name evidence="3" type="ORF">GCM10017161_16800</name>
</gene>
<dbReference type="Pfam" id="PF00497">
    <property type="entry name" value="SBP_bac_3"/>
    <property type="match status" value="1"/>
</dbReference>
<keyword evidence="4" id="KW-1185">Reference proteome</keyword>
<accession>A0A919EKI1</accession>
<feature type="chain" id="PRO_5036903566" description="Solute-binding protein family 3/N-terminal domain-containing protein" evidence="1">
    <location>
        <begin position="23"/>
        <end position="247"/>
    </location>
</feature>
<reference evidence="3" key="1">
    <citation type="journal article" date="2014" name="Int. J. Syst. Evol. Microbiol.">
        <title>Complete genome sequence of Corynebacterium casei LMG S-19264T (=DSM 44701T), isolated from a smear-ripened cheese.</title>
        <authorList>
            <consortium name="US DOE Joint Genome Institute (JGI-PGF)"/>
            <person name="Walter F."/>
            <person name="Albersmeier A."/>
            <person name="Kalinowski J."/>
            <person name="Ruckert C."/>
        </authorList>
    </citation>
    <scope>NUCLEOTIDE SEQUENCE</scope>
    <source>
        <strain evidence="3">KCTC 42731</strain>
    </source>
</reference>
<feature type="signal peptide" evidence="1">
    <location>
        <begin position="1"/>
        <end position="22"/>
    </location>
</feature>
<keyword evidence="1" id="KW-0732">Signal</keyword>
<evidence type="ECO:0000259" key="2">
    <source>
        <dbReference type="Pfam" id="PF00497"/>
    </source>
</evidence>
<dbReference type="Gene3D" id="3.40.190.10">
    <property type="entry name" value="Periplasmic binding protein-like II"/>
    <property type="match status" value="2"/>
</dbReference>
<organism evidence="3 4">
    <name type="scientific">Thalassotalea marina</name>
    <dbReference type="NCBI Taxonomy" id="1673741"/>
    <lineage>
        <taxon>Bacteria</taxon>
        <taxon>Pseudomonadati</taxon>
        <taxon>Pseudomonadota</taxon>
        <taxon>Gammaproteobacteria</taxon>
        <taxon>Alteromonadales</taxon>
        <taxon>Colwelliaceae</taxon>
        <taxon>Thalassotalea</taxon>
    </lineage>
</organism>
<name>A0A919EKI1_9GAMM</name>
<feature type="domain" description="Solute-binding protein family 3/N-terminal" evidence="2">
    <location>
        <begin position="29"/>
        <end position="240"/>
    </location>
</feature>
<dbReference type="AlphaFoldDB" id="A0A919EKI1"/>
<dbReference type="RefSeq" id="WP_189769173.1">
    <property type="nucleotide sequence ID" value="NZ_BNCK01000003.1"/>
</dbReference>